<reference evidence="1" key="1">
    <citation type="submission" date="2018-05" db="EMBL/GenBank/DDBJ databases">
        <authorList>
            <person name="Lanie J.A."/>
            <person name="Ng W.-L."/>
            <person name="Kazmierczak K.M."/>
            <person name="Andrzejewski T.M."/>
            <person name="Davidsen T.M."/>
            <person name="Wayne K.J."/>
            <person name="Tettelin H."/>
            <person name="Glass J.I."/>
            <person name="Rusch D."/>
            <person name="Podicherti R."/>
            <person name="Tsui H.-C.T."/>
            <person name="Winkler M.E."/>
        </authorList>
    </citation>
    <scope>NUCLEOTIDE SEQUENCE</scope>
</reference>
<organism evidence="1">
    <name type="scientific">marine metagenome</name>
    <dbReference type="NCBI Taxonomy" id="408172"/>
    <lineage>
        <taxon>unclassified sequences</taxon>
        <taxon>metagenomes</taxon>
        <taxon>ecological metagenomes</taxon>
    </lineage>
</organism>
<proteinExistence type="predicted"/>
<dbReference type="EMBL" id="UINC01177142">
    <property type="protein sequence ID" value="SVD84610.1"/>
    <property type="molecule type" value="Genomic_DNA"/>
</dbReference>
<feature type="non-terminal residue" evidence="1">
    <location>
        <position position="1"/>
    </location>
</feature>
<dbReference type="AlphaFoldDB" id="A0A382YNG1"/>
<sequence length="47" mass="5033">QVVFGICPKIDPPSYFMMPSLRRCTVGATVFPLSLPPLGHLGGYPAT</sequence>
<gene>
    <name evidence="1" type="ORF">METZ01_LOCUS437464</name>
</gene>
<evidence type="ECO:0000313" key="1">
    <source>
        <dbReference type="EMBL" id="SVD84610.1"/>
    </source>
</evidence>
<accession>A0A382YNG1</accession>
<name>A0A382YNG1_9ZZZZ</name>
<protein>
    <submittedName>
        <fullName evidence="1">Uncharacterized protein</fullName>
    </submittedName>
</protein>